<evidence type="ECO:0000313" key="2">
    <source>
        <dbReference type="EMBL" id="TVM30670.1"/>
    </source>
</evidence>
<dbReference type="Pfam" id="PF20660">
    <property type="entry name" value="DUF6812"/>
    <property type="match status" value="1"/>
</dbReference>
<sequence length="83" mass="9511">MPQENQTRIIMSLRDGTVVKGQVNLKVYSPMGRLSDGLNRAEDFIVLTDYIFLYPPNHCAEEIANKEALFINRMQIVWATPLD</sequence>
<protein>
    <submittedName>
        <fullName evidence="2">Uncharacterized protein</fullName>
    </submittedName>
</protein>
<gene>
    <name evidence="2" type="ORF">DQK91_20105</name>
    <name evidence="1" type="ORF">E8L03_16445</name>
</gene>
<dbReference type="RefSeq" id="WP_144307207.1">
    <property type="nucleotide sequence ID" value="NZ_CP039543.1"/>
</dbReference>
<dbReference type="Proteomes" id="UP000434052">
    <property type="component" value="Unassembled WGS sequence"/>
</dbReference>
<evidence type="ECO:0000313" key="4">
    <source>
        <dbReference type="Proteomes" id="UP000503251"/>
    </source>
</evidence>
<evidence type="ECO:0000313" key="3">
    <source>
        <dbReference type="Proteomes" id="UP000434052"/>
    </source>
</evidence>
<keyword evidence="4" id="KW-1185">Reference proteome</keyword>
<evidence type="ECO:0000313" key="1">
    <source>
        <dbReference type="EMBL" id="QJT10424.1"/>
    </source>
</evidence>
<reference evidence="2 3" key="1">
    <citation type="submission" date="2018-06" db="EMBL/GenBank/DDBJ databases">
        <title>Complete genome of Desulfovibrio marinus P48SEP.</title>
        <authorList>
            <person name="Crispim J.S."/>
            <person name="Vidigal P.M.P."/>
            <person name="Silva L.C.F."/>
            <person name="Araujo L.C."/>
            <person name="Laguardia C.N."/>
            <person name="Dias R.S."/>
            <person name="Sousa M.P."/>
            <person name="Paula S.O."/>
            <person name="Silva C."/>
        </authorList>
    </citation>
    <scope>NUCLEOTIDE SEQUENCE [LARGE SCALE GENOMIC DNA]</scope>
    <source>
        <strain evidence="2 3">P48SEP</strain>
    </source>
</reference>
<dbReference type="Proteomes" id="UP000503251">
    <property type="component" value="Chromosome"/>
</dbReference>
<dbReference type="InterPro" id="IPR049210">
    <property type="entry name" value="DUF6812"/>
</dbReference>
<name>A0A6P1ZCC2_9BACT</name>
<reference evidence="1 4" key="2">
    <citation type="submission" date="2019-04" db="EMBL/GenBank/DDBJ databases">
        <title>Isolation and culture of sulfate reducing bacteria from the cold seep of the South China Sea.</title>
        <authorList>
            <person name="Sun C."/>
            <person name="Liu R."/>
        </authorList>
    </citation>
    <scope>NUCLEOTIDE SEQUENCE [LARGE SCALE GENOMIC DNA]</scope>
    <source>
        <strain evidence="1 4">CS1</strain>
    </source>
</reference>
<organism evidence="2 3">
    <name type="scientific">Oceanidesulfovibrio marinus</name>
    <dbReference type="NCBI Taxonomy" id="370038"/>
    <lineage>
        <taxon>Bacteria</taxon>
        <taxon>Pseudomonadati</taxon>
        <taxon>Thermodesulfobacteriota</taxon>
        <taxon>Desulfovibrionia</taxon>
        <taxon>Desulfovibrionales</taxon>
        <taxon>Desulfovibrionaceae</taxon>
        <taxon>Oceanidesulfovibrio</taxon>
    </lineage>
</organism>
<dbReference type="AlphaFoldDB" id="A0A6P1ZCC2"/>
<dbReference type="OrthoDB" id="5520319at2"/>
<dbReference type="EMBL" id="QMIF01000020">
    <property type="protein sequence ID" value="TVM30670.1"/>
    <property type="molecule type" value="Genomic_DNA"/>
</dbReference>
<dbReference type="EMBL" id="CP039543">
    <property type="protein sequence ID" value="QJT10424.1"/>
    <property type="molecule type" value="Genomic_DNA"/>
</dbReference>
<accession>A0A6P1ZCC2</accession>
<proteinExistence type="predicted"/>